<dbReference type="EMBL" id="WXYQ01000003">
    <property type="protein sequence ID" value="NBG94793.1"/>
    <property type="molecule type" value="Genomic_DNA"/>
</dbReference>
<dbReference type="Proteomes" id="UP000470384">
    <property type="component" value="Unassembled WGS sequence"/>
</dbReference>
<evidence type="ECO:0000313" key="2">
    <source>
        <dbReference type="Proteomes" id="UP000470384"/>
    </source>
</evidence>
<proteinExistence type="predicted"/>
<dbReference type="OrthoDB" id="8447133at2"/>
<accession>A0A845Q810</accession>
<reference evidence="1 2" key="1">
    <citation type="journal article" date="2016" name="Int. J. Syst. Evol. Microbiol.">
        <title>Pyruvatibacter mobilis gen. nov., sp. nov., a marine bacterium from the culture broth of Picochlorum sp. 122.</title>
        <authorList>
            <person name="Wang G."/>
            <person name="Tang M."/>
            <person name="Wu H."/>
            <person name="Dai S."/>
            <person name="Li T."/>
            <person name="Chen C."/>
            <person name="He H."/>
            <person name="Fan J."/>
            <person name="Xiang W."/>
            <person name="Li X."/>
        </authorList>
    </citation>
    <scope>NUCLEOTIDE SEQUENCE [LARGE SCALE GENOMIC DNA]</scope>
    <source>
        <strain evidence="1 2">GYP-11</strain>
    </source>
</reference>
<sequence length="219" mass="23590">MSSAAATTPSSRRKYPALERLVVMLAASLLLAGCLATTAPPQGPVNATLTFGHTEVMALDVAEIDLAEAWQQPGQPPHIGHLVPNNPVRIIRTWTRDRLRAVPGGPGAADGSLLRVTLLDGSVTEKPLPVEKGVEGFFKDQADTRIEAVCEVAVDLIDPVTGRIGGISVKVEGKRDILESASLNERDRIRFALMEEIATSLNQELENGIRAELGYIIRR</sequence>
<gene>
    <name evidence="1" type="ORF">GTQ45_03505</name>
</gene>
<organism evidence="1 2">
    <name type="scientific">Pyruvatibacter mobilis</name>
    <dbReference type="NCBI Taxonomy" id="1712261"/>
    <lineage>
        <taxon>Bacteria</taxon>
        <taxon>Pseudomonadati</taxon>
        <taxon>Pseudomonadota</taxon>
        <taxon>Alphaproteobacteria</taxon>
        <taxon>Hyphomicrobiales</taxon>
        <taxon>Parvibaculaceae</taxon>
        <taxon>Pyruvatibacter</taxon>
    </lineage>
</organism>
<protein>
    <submittedName>
        <fullName evidence="1">Uncharacterized protein</fullName>
    </submittedName>
</protein>
<dbReference type="RefSeq" id="WP_160586869.1">
    <property type="nucleotide sequence ID" value="NZ_BMHN01000001.1"/>
</dbReference>
<comment type="caution">
    <text evidence="1">The sequence shown here is derived from an EMBL/GenBank/DDBJ whole genome shotgun (WGS) entry which is preliminary data.</text>
</comment>
<evidence type="ECO:0000313" key="1">
    <source>
        <dbReference type="EMBL" id="NBG94793.1"/>
    </source>
</evidence>
<keyword evidence="2" id="KW-1185">Reference proteome</keyword>
<dbReference type="GeneID" id="300655662"/>
<name>A0A845Q810_9HYPH</name>
<dbReference type="AlphaFoldDB" id="A0A845Q810"/>